<evidence type="ECO:0000259" key="2">
    <source>
        <dbReference type="Pfam" id="PF00248"/>
    </source>
</evidence>
<name>A0A6G9GTZ1_9ACTN</name>
<dbReference type="CDD" id="cd19076">
    <property type="entry name" value="AKR_AKR13A_13D"/>
    <property type="match status" value="1"/>
</dbReference>
<dbReference type="RefSeq" id="WP_167024339.1">
    <property type="nucleotide sequence ID" value="NZ_CP050177.1"/>
</dbReference>
<accession>A0A6G9GTZ1</accession>
<dbReference type="Gene3D" id="3.20.20.100">
    <property type="entry name" value="NADP-dependent oxidoreductase domain"/>
    <property type="match status" value="1"/>
</dbReference>
<keyword evidence="4" id="KW-1185">Reference proteome</keyword>
<dbReference type="KEGG" id="slia:HA039_05010"/>
<protein>
    <submittedName>
        <fullName evidence="3">Aldo/keto reductase</fullName>
    </submittedName>
</protein>
<dbReference type="Pfam" id="PF00248">
    <property type="entry name" value="Aldo_ket_red"/>
    <property type="match status" value="1"/>
</dbReference>
<dbReference type="InterPro" id="IPR036812">
    <property type="entry name" value="NAD(P)_OxRdtase_dom_sf"/>
</dbReference>
<dbReference type="AlphaFoldDB" id="A0A6G9GTZ1"/>
<evidence type="ECO:0000313" key="4">
    <source>
        <dbReference type="Proteomes" id="UP000501179"/>
    </source>
</evidence>
<sequence length="325" mass="35393">MKKISLGKLDVSRIGLGCMSMSGVYTGGGTDDAESIRTIHRALDLGVTFIDTAEVYGPYKNEELVGRALAGRRDQVVLATKFGYLSHGSDGQYIRQFDSSPANIRICVEGSLKRLRTDHIDLYYQHRMDPRTPVEDVVGTMSDLVTEGKIRHIGLSESSPEAIRRAQAVHPITALQSEYSLWSREPEAEILPLLRELGIGFVAYSPLGRGFLTGTIRSTGTMDSDDFRAKNPRFTGDNFKKNLGIVDEVGSIARDVGATPAQVAIAWLLAQGNDIAPIPGTKRVSRLEENAAADGLTLTAEQLSRLSEISPAAGDRYTDMQHLTA</sequence>
<dbReference type="Proteomes" id="UP000501179">
    <property type="component" value="Chromosome"/>
</dbReference>
<dbReference type="PANTHER" id="PTHR43625:SF40">
    <property type="entry name" value="ALDO-KETO REDUCTASE YAKC [NADP(+)]"/>
    <property type="match status" value="1"/>
</dbReference>
<dbReference type="EMBL" id="CP050177">
    <property type="protein sequence ID" value="QIQ01732.1"/>
    <property type="molecule type" value="Genomic_DNA"/>
</dbReference>
<evidence type="ECO:0000313" key="3">
    <source>
        <dbReference type="EMBL" id="QIQ01732.1"/>
    </source>
</evidence>
<proteinExistence type="predicted"/>
<gene>
    <name evidence="3" type="ORF">HA039_05010</name>
</gene>
<dbReference type="SUPFAM" id="SSF51430">
    <property type="entry name" value="NAD(P)-linked oxidoreductase"/>
    <property type="match status" value="1"/>
</dbReference>
<dbReference type="GO" id="GO:0016491">
    <property type="term" value="F:oxidoreductase activity"/>
    <property type="evidence" value="ECO:0007669"/>
    <property type="project" value="UniProtKB-KW"/>
</dbReference>
<dbReference type="InterPro" id="IPR050791">
    <property type="entry name" value="Aldo-Keto_reductase"/>
</dbReference>
<feature type="domain" description="NADP-dependent oxidoreductase" evidence="2">
    <location>
        <begin position="13"/>
        <end position="309"/>
    </location>
</feature>
<evidence type="ECO:0000256" key="1">
    <source>
        <dbReference type="ARBA" id="ARBA00023002"/>
    </source>
</evidence>
<reference evidence="3 4" key="1">
    <citation type="submission" date="2020-03" db="EMBL/GenBank/DDBJ databases">
        <title>A novel species.</title>
        <authorList>
            <person name="Gao J."/>
        </authorList>
    </citation>
    <scope>NUCLEOTIDE SEQUENCE [LARGE SCALE GENOMIC DNA]</scope>
    <source>
        <strain evidence="3 4">QMT-12</strain>
    </source>
</reference>
<keyword evidence="1" id="KW-0560">Oxidoreductase</keyword>
<dbReference type="PANTHER" id="PTHR43625">
    <property type="entry name" value="AFLATOXIN B1 ALDEHYDE REDUCTASE"/>
    <property type="match status" value="1"/>
</dbReference>
<dbReference type="InterPro" id="IPR023210">
    <property type="entry name" value="NADP_OxRdtase_dom"/>
</dbReference>
<organism evidence="3 4">
    <name type="scientific">Streptomyces liangshanensis</name>
    <dbReference type="NCBI Taxonomy" id="2717324"/>
    <lineage>
        <taxon>Bacteria</taxon>
        <taxon>Bacillati</taxon>
        <taxon>Actinomycetota</taxon>
        <taxon>Actinomycetes</taxon>
        <taxon>Kitasatosporales</taxon>
        <taxon>Streptomycetaceae</taxon>
        <taxon>Streptomyces</taxon>
    </lineage>
</organism>
<dbReference type="GO" id="GO:0005737">
    <property type="term" value="C:cytoplasm"/>
    <property type="evidence" value="ECO:0007669"/>
    <property type="project" value="TreeGrafter"/>
</dbReference>